<sequence>MAVAERQPRTYGNWRKPQSAGLGQLGTLGTAILLVGFIAMIMTIMAAGIGPALAVAALFAAFLGTLVVRDRHGRSGLQRMGTALGSRHARATGTSLYRSGPLGRTPWGTFQLPGLAAASELTEWQDSYGRPFALLHVPATNHYTVVLATEPDGASLVDEEQVDSWVAHWGAWLNSLGSEPGVVSAAVTVETAPDSGARLRREVDGNLHPDAPALARAMLQEVVTAYPEGSASVRAWVSLTFTGTSKSGARRKDAPEMGRELASRLPALTHSLHATGAGAARPVGARDLCEVVRTAYDPDAARLIDAAHAAGEPPLLDWQNVGPGFAEAHHGHYHHENAVSVTWSMTSAPRGVVYSSVLSQLLAPHPDVDRKRVTLLYRPFDPARSARIAEQDKRNADFKTTTSQRPSARTLAAARSAAATAEEEARGANLVNFGLLVTATVTRPDRLPEAVAAVDNLSATARLMVRPVYGSQDSAFAAALPLGLVLPTHLKVPAEIRDSL</sequence>
<dbReference type="AlphaFoldDB" id="A0A2S6IG15"/>
<feature type="transmembrane region" description="Helical" evidence="1">
    <location>
        <begin position="48"/>
        <end position="68"/>
    </location>
</feature>
<dbReference type="OrthoDB" id="4505949at2"/>
<keyword evidence="1" id="KW-0812">Transmembrane</keyword>
<evidence type="ECO:0000256" key="1">
    <source>
        <dbReference type="SAM" id="Phobius"/>
    </source>
</evidence>
<keyword evidence="1" id="KW-1133">Transmembrane helix</keyword>
<keyword evidence="1" id="KW-0472">Membrane</keyword>
<gene>
    <name evidence="2" type="ORF">CLV92_11181</name>
</gene>
<organism evidence="2 3">
    <name type="scientific">Kineococcus xinjiangensis</name>
    <dbReference type="NCBI Taxonomy" id="512762"/>
    <lineage>
        <taxon>Bacteria</taxon>
        <taxon>Bacillati</taxon>
        <taxon>Actinomycetota</taxon>
        <taxon>Actinomycetes</taxon>
        <taxon>Kineosporiales</taxon>
        <taxon>Kineosporiaceae</taxon>
        <taxon>Kineococcus</taxon>
    </lineage>
</organism>
<comment type="caution">
    <text evidence="2">The sequence shown here is derived from an EMBL/GenBank/DDBJ whole genome shotgun (WGS) entry which is preliminary data.</text>
</comment>
<reference evidence="2 3" key="1">
    <citation type="submission" date="2018-02" db="EMBL/GenBank/DDBJ databases">
        <title>Genomic Encyclopedia of Archaeal and Bacterial Type Strains, Phase II (KMG-II): from individual species to whole genera.</title>
        <authorList>
            <person name="Goeker M."/>
        </authorList>
    </citation>
    <scope>NUCLEOTIDE SEQUENCE [LARGE SCALE GENOMIC DNA]</scope>
    <source>
        <strain evidence="2 3">DSM 22857</strain>
    </source>
</reference>
<evidence type="ECO:0000313" key="2">
    <source>
        <dbReference type="EMBL" id="PPK93164.1"/>
    </source>
</evidence>
<proteinExistence type="predicted"/>
<dbReference type="RefSeq" id="WP_104434033.1">
    <property type="nucleotide sequence ID" value="NZ_PTJD01000011.1"/>
</dbReference>
<feature type="transmembrane region" description="Helical" evidence="1">
    <location>
        <begin position="21"/>
        <end position="42"/>
    </location>
</feature>
<keyword evidence="3" id="KW-1185">Reference proteome</keyword>
<protein>
    <recommendedName>
        <fullName evidence="4">Integral membrane protein</fullName>
    </recommendedName>
</protein>
<dbReference type="InterPro" id="IPR049978">
    <property type="entry name" value="SCO6880-like"/>
</dbReference>
<dbReference type="EMBL" id="PTJD01000011">
    <property type="protein sequence ID" value="PPK93164.1"/>
    <property type="molecule type" value="Genomic_DNA"/>
</dbReference>
<evidence type="ECO:0008006" key="4">
    <source>
        <dbReference type="Google" id="ProtNLM"/>
    </source>
</evidence>
<accession>A0A2S6IG15</accession>
<name>A0A2S6IG15_9ACTN</name>
<evidence type="ECO:0000313" key="3">
    <source>
        <dbReference type="Proteomes" id="UP000239485"/>
    </source>
</evidence>
<dbReference type="Proteomes" id="UP000239485">
    <property type="component" value="Unassembled WGS sequence"/>
</dbReference>
<dbReference type="NCBIfam" id="NF042935">
    <property type="entry name" value="SCO6880_fam"/>
    <property type="match status" value="1"/>
</dbReference>